<reference evidence="2 3" key="1">
    <citation type="submission" date="2016-04" db="EMBL/GenBank/DDBJ databases">
        <title>Complete genome sequence of Thermococcus pacificus type strain P4.</title>
        <authorList>
            <person name="Oger P.M."/>
        </authorList>
    </citation>
    <scope>NUCLEOTIDE SEQUENCE [LARGE SCALE GENOMIC DNA]</scope>
    <source>
        <strain evidence="2 3">P-4</strain>
    </source>
</reference>
<accession>A0A218P5Z4</accession>
<keyword evidence="3" id="KW-1185">Reference proteome</keyword>
<gene>
    <name evidence="2" type="ORF">A3L08_02085</name>
</gene>
<dbReference type="GeneID" id="33315022"/>
<feature type="transmembrane region" description="Helical" evidence="1">
    <location>
        <begin position="122"/>
        <end position="142"/>
    </location>
</feature>
<feature type="transmembrane region" description="Helical" evidence="1">
    <location>
        <begin position="28"/>
        <end position="48"/>
    </location>
</feature>
<proteinExistence type="predicted"/>
<feature type="transmembrane region" description="Helical" evidence="1">
    <location>
        <begin position="96"/>
        <end position="116"/>
    </location>
</feature>
<dbReference type="Proteomes" id="UP000197418">
    <property type="component" value="Chromosome"/>
</dbReference>
<evidence type="ECO:0000313" key="3">
    <source>
        <dbReference type="Proteomes" id="UP000197418"/>
    </source>
</evidence>
<name>A0A218P5Z4_9EURY</name>
<organism evidence="2 3">
    <name type="scientific">Thermococcus pacificus</name>
    <dbReference type="NCBI Taxonomy" id="71998"/>
    <lineage>
        <taxon>Archaea</taxon>
        <taxon>Methanobacteriati</taxon>
        <taxon>Methanobacteriota</taxon>
        <taxon>Thermococci</taxon>
        <taxon>Thermococcales</taxon>
        <taxon>Thermococcaceae</taxon>
        <taxon>Thermococcus</taxon>
    </lineage>
</organism>
<dbReference type="RefSeq" id="WP_088853466.1">
    <property type="nucleotide sequence ID" value="NZ_CP015102.1"/>
</dbReference>
<dbReference type="AlphaFoldDB" id="A0A218P5Z4"/>
<dbReference type="KEGG" id="tpaf:A3L08_02085"/>
<keyword evidence="1" id="KW-0812">Transmembrane</keyword>
<evidence type="ECO:0000256" key="1">
    <source>
        <dbReference type="SAM" id="Phobius"/>
    </source>
</evidence>
<dbReference type="EMBL" id="CP015102">
    <property type="protein sequence ID" value="ASJ06202.1"/>
    <property type="molecule type" value="Genomic_DNA"/>
</dbReference>
<sequence length="149" mass="16937">MFRRGEGRLGGAGISELRKSAELRTDGLFLWLPLLILFRLGFRFVTLIDPVLGMVFFYNAPLMLHLPRFFILSYPLIMGIAEVYFMVILRKGKLPFDLLFAYFMAAIVFEFPYSLLKSGDSGLILFALVWYATAPAGLPISLHSPWKIP</sequence>
<feature type="transmembrane region" description="Helical" evidence="1">
    <location>
        <begin position="68"/>
        <end position="89"/>
    </location>
</feature>
<evidence type="ECO:0000313" key="2">
    <source>
        <dbReference type="EMBL" id="ASJ06202.1"/>
    </source>
</evidence>
<keyword evidence="1" id="KW-0472">Membrane</keyword>
<dbReference type="OrthoDB" id="102074at2157"/>
<protein>
    <submittedName>
        <fullName evidence="2">Uncharacterized protein</fullName>
    </submittedName>
</protein>
<keyword evidence="1" id="KW-1133">Transmembrane helix</keyword>